<dbReference type="AlphaFoldDB" id="A0A0F9KEX9"/>
<proteinExistence type="predicted"/>
<protein>
    <submittedName>
        <fullName evidence="1">Uncharacterized protein</fullName>
    </submittedName>
</protein>
<accession>A0A0F9KEX9</accession>
<sequence>MSVVIKISENKNKLKGEISKFPKVICSTVVRCARRGESHGKIYLVDLNTEKFQEVLDWKEDSISWKERGYDRGLRGIAINSDFIYVASSEKILVFDKTFSLLETIKGNYLKACHEIFIEENILYITSTRFNSILEYDLNSKSFIKGYYLKANKLLRLILKIERKYIEIITNNLTNINARIAIKIKNFCQ</sequence>
<gene>
    <name evidence="1" type="ORF">LCGC14_1642910</name>
</gene>
<organism evidence="1">
    <name type="scientific">marine sediment metagenome</name>
    <dbReference type="NCBI Taxonomy" id="412755"/>
    <lineage>
        <taxon>unclassified sequences</taxon>
        <taxon>metagenomes</taxon>
        <taxon>ecological metagenomes</taxon>
    </lineage>
</organism>
<dbReference type="SUPFAM" id="SSF63825">
    <property type="entry name" value="YWTD domain"/>
    <property type="match status" value="1"/>
</dbReference>
<name>A0A0F9KEX9_9ZZZZ</name>
<dbReference type="EMBL" id="LAZR01013712">
    <property type="protein sequence ID" value="KKM20693.1"/>
    <property type="molecule type" value="Genomic_DNA"/>
</dbReference>
<comment type="caution">
    <text evidence="1">The sequence shown here is derived from an EMBL/GenBank/DDBJ whole genome shotgun (WGS) entry which is preliminary data.</text>
</comment>
<reference evidence="1" key="1">
    <citation type="journal article" date="2015" name="Nature">
        <title>Complex archaea that bridge the gap between prokaryotes and eukaryotes.</title>
        <authorList>
            <person name="Spang A."/>
            <person name="Saw J.H."/>
            <person name="Jorgensen S.L."/>
            <person name="Zaremba-Niedzwiedzka K."/>
            <person name="Martijn J."/>
            <person name="Lind A.E."/>
            <person name="van Eijk R."/>
            <person name="Schleper C."/>
            <person name="Guy L."/>
            <person name="Ettema T.J."/>
        </authorList>
    </citation>
    <scope>NUCLEOTIDE SEQUENCE</scope>
</reference>
<evidence type="ECO:0000313" key="1">
    <source>
        <dbReference type="EMBL" id="KKM20693.1"/>
    </source>
</evidence>